<reference evidence="1 2" key="1">
    <citation type="submission" date="2024-01" db="EMBL/GenBank/DDBJ databases">
        <title>A draft genome for a cacao thread blight-causing isolate of Paramarasmius palmivorus.</title>
        <authorList>
            <person name="Baruah I.K."/>
            <person name="Bukari Y."/>
            <person name="Amoako-Attah I."/>
            <person name="Meinhardt L.W."/>
            <person name="Bailey B.A."/>
            <person name="Cohen S.P."/>
        </authorList>
    </citation>
    <scope>NUCLEOTIDE SEQUENCE [LARGE SCALE GENOMIC DNA]</scope>
    <source>
        <strain evidence="1 2">GH-12</strain>
    </source>
</reference>
<sequence length="179" mass="20234">MNSAFVSKFHAPACEAIEFCTVPVDIVIQASDGTLLGTHMKNLEVFNSGFPYGVPVTHEFQDTIKLAEDSETLRLLLKFSHNEDYGEVEKLGLDKIIRLMEAADKYGNCFALCACKVAMNRIAKKSSEHAVRVIPYKVRYRDYYDMDPIVESTMNVPLADVIVSMRHFPRVYLVYVSIS</sequence>
<evidence type="ECO:0000313" key="2">
    <source>
        <dbReference type="Proteomes" id="UP001383192"/>
    </source>
</evidence>
<name>A0AAW0CST1_9AGAR</name>
<comment type="caution">
    <text evidence="1">The sequence shown here is derived from an EMBL/GenBank/DDBJ whole genome shotgun (WGS) entry which is preliminary data.</text>
</comment>
<dbReference type="EMBL" id="JAYKXP010000033">
    <property type="protein sequence ID" value="KAK7041611.1"/>
    <property type="molecule type" value="Genomic_DNA"/>
</dbReference>
<evidence type="ECO:0000313" key="1">
    <source>
        <dbReference type="EMBL" id="KAK7041611.1"/>
    </source>
</evidence>
<dbReference type="AlphaFoldDB" id="A0AAW0CST1"/>
<dbReference type="Proteomes" id="UP001383192">
    <property type="component" value="Unassembled WGS sequence"/>
</dbReference>
<accession>A0AAW0CST1</accession>
<protein>
    <submittedName>
        <fullName evidence="1">Uncharacterized protein</fullName>
    </submittedName>
</protein>
<keyword evidence="2" id="KW-1185">Reference proteome</keyword>
<proteinExistence type="predicted"/>
<organism evidence="1 2">
    <name type="scientific">Paramarasmius palmivorus</name>
    <dbReference type="NCBI Taxonomy" id="297713"/>
    <lineage>
        <taxon>Eukaryota</taxon>
        <taxon>Fungi</taxon>
        <taxon>Dikarya</taxon>
        <taxon>Basidiomycota</taxon>
        <taxon>Agaricomycotina</taxon>
        <taxon>Agaricomycetes</taxon>
        <taxon>Agaricomycetidae</taxon>
        <taxon>Agaricales</taxon>
        <taxon>Marasmiineae</taxon>
        <taxon>Marasmiaceae</taxon>
        <taxon>Paramarasmius</taxon>
    </lineage>
</organism>
<gene>
    <name evidence="1" type="ORF">VNI00_009201</name>
</gene>